<feature type="non-terminal residue" evidence="2">
    <location>
        <position position="1"/>
    </location>
</feature>
<evidence type="ECO:0000256" key="1">
    <source>
        <dbReference type="SAM" id="MobiDB-lite"/>
    </source>
</evidence>
<dbReference type="AlphaFoldDB" id="A0A8S0QAE4"/>
<protein>
    <submittedName>
        <fullName evidence="2">Uncharacterized protein</fullName>
    </submittedName>
</protein>
<accession>A0A8S0QAE4</accession>
<feature type="compositionally biased region" description="Polar residues" evidence="1">
    <location>
        <begin position="1"/>
        <end position="21"/>
    </location>
</feature>
<dbReference type="EMBL" id="CACTIH010000613">
    <property type="protein sequence ID" value="CAA2961768.1"/>
    <property type="molecule type" value="Genomic_DNA"/>
</dbReference>
<reference evidence="2 3" key="1">
    <citation type="submission" date="2019-12" db="EMBL/GenBank/DDBJ databases">
        <authorList>
            <person name="Alioto T."/>
            <person name="Alioto T."/>
            <person name="Gomez Garrido J."/>
        </authorList>
    </citation>
    <scope>NUCLEOTIDE SEQUENCE [LARGE SCALE GENOMIC DNA]</scope>
</reference>
<dbReference type="Gramene" id="OE9A026599T1">
    <property type="protein sequence ID" value="OE9A026599C1"/>
    <property type="gene ID" value="OE9A026599"/>
</dbReference>
<evidence type="ECO:0000313" key="2">
    <source>
        <dbReference type="EMBL" id="CAA2961768.1"/>
    </source>
</evidence>
<dbReference type="Proteomes" id="UP000594638">
    <property type="component" value="Unassembled WGS sequence"/>
</dbReference>
<organism evidence="2 3">
    <name type="scientific">Olea europaea subsp. europaea</name>
    <dbReference type="NCBI Taxonomy" id="158383"/>
    <lineage>
        <taxon>Eukaryota</taxon>
        <taxon>Viridiplantae</taxon>
        <taxon>Streptophyta</taxon>
        <taxon>Embryophyta</taxon>
        <taxon>Tracheophyta</taxon>
        <taxon>Spermatophyta</taxon>
        <taxon>Magnoliopsida</taxon>
        <taxon>eudicotyledons</taxon>
        <taxon>Gunneridae</taxon>
        <taxon>Pentapetalae</taxon>
        <taxon>asterids</taxon>
        <taxon>lamiids</taxon>
        <taxon>Lamiales</taxon>
        <taxon>Oleaceae</taxon>
        <taxon>Oleeae</taxon>
        <taxon>Olea</taxon>
    </lineage>
</organism>
<keyword evidence="3" id="KW-1185">Reference proteome</keyword>
<feature type="region of interest" description="Disordered" evidence="1">
    <location>
        <begin position="1"/>
        <end position="33"/>
    </location>
</feature>
<evidence type="ECO:0000313" key="3">
    <source>
        <dbReference type="Proteomes" id="UP000594638"/>
    </source>
</evidence>
<proteinExistence type="predicted"/>
<name>A0A8S0QAE4_OLEEU</name>
<gene>
    <name evidence="2" type="ORF">OLEA9_A026599</name>
</gene>
<comment type="caution">
    <text evidence="2">The sequence shown here is derived from an EMBL/GenBank/DDBJ whole genome shotgun (WGS) entry which is preliminary data.</text>
</comment>
<sequence>STPPLSQTTSYSSQPNSSTEINPVELIGSRRGGDGVVASVRGGLGSKELARTLK</sequence>